<dbReference type="InterPro" id="IPR008881">
    <property type="entry name" value="Trigger_fac_ribosome-bd_bac"/>
</dbReference>
<keyword evidence="4" id="KW-1185">Reference proteome</keyword>
<dbReference type="InterPro" id="IPR036611">
    <property type="entry name" value="Trigger_fac_ribosome-bd_sf"/>
</dbReference>
<dbReference type="Pfam" id="PF05697">
    <property type="entry name" value="Trigger_N"/>
    <property type="match status" value="1"/>
</dbReference>
<keyword evidence="1" id="KW-0732">Signal</keyword>
<gene>
    <name evidence="3" type="ORF">ACHAWO_003518</name>
</gene>
<accession>A0ABD3MP38</accession>
<evidence type="ECO:0000313" key="4">
    <source>
        <dbReference type="Proteomes" id="UP001530400"/>
    </source>
</evidence>
<feature type="chain" id="PRO_5044757866" description="Trigger factor ribosome-binding bacterial domain-containing protein" evidence="1">
    <location>
        <begin position="18"/>
        <end position="207"/>
    </location>
</feature>
<dbReference type="Gene3D" id="3.30.70.1050">
    <property type="entry name" value="Trigger factor ribosome-binding domain"/>
    <property type="match status" value="1"/>
</dbReference>
<comment type="caution">
    <text evidence="3">The sequence shown here is derived from an EMBL/GenBank/DDBJ whole genome shotgun (WGS) entry which is preliminary data.</text>
</comment>
<dbReference type="AlphaFoldDB" id="A0ABD3MP38"/>
<sequence>MKLSIILTAGILATASAFVPTPSIYTVHTSVYATTEVELVAEPEGGTELTAVSSSLPGSRMKDMGPVEDGEDGVHSFWLSAIADGKKIKEFRAQTEKEASKKANFPGFRKGQIPPYAMPRMTAFAIQEAVIKTCEQSLEAYGLESLQGSAGEVTVHEDMQKISKSYKLGNDIPFTATYKGKFDAAVQSSETGGEDVVVDVEAEAVSE</sequence>
<organism evidence="3 4">
    <name type="scientific">Cyclotella atomus</name>
    <dbReference type="NCBI Taxonomy" id="382360"/>
    <lineage>
        <taxon>Eukaryota</taxon>
        <taxon>Sar</taxon>
        <taxon>Stramenopiles</taxon>
        <taxon>Ochrophyta</taxon>
        <taxon>Bacillariophyta</taxon>
        <taxon>Coscinodiscophyceae</taxon>
        <taxon>Thalassiosirophycidae</taxon>
        <taxon>Stephanodiscales</taxon>
        <taxon>Stephanodiscaceae</taxon>
        <taxon>Cyclotella</taxon>
    </lineage>
</organism>
<proteinExistence type="predicted"/>
<protein>
    <recommendedName>
        <fullName evidence="2">Trigger factor ribosome-binding bacterial domain-containing protein</fullName>
    </recommendedName>
</protein>
<evidence type="ECO:0000259" key="2">
    <source>
        <dbReference type="Pfam" id="PF05697"/>
    </source>
</evidence>
<dbReference type="EMBL" id="JALLPJ020001398">
    <property type="protein sequence ID" value="KAL3765654.1"/>
    <property type="molecule type" value="Genomic_DNA"/>
</dbReference>
<reference evidence="3 4" key="1">
    <citation type="submission" date="2024-10" db="EMBL/GenBank/DDBJ databases">
        <title>Updated reference genomes for cyclostephanoid diatoms.</title>
        <authorList>
            <person name="Roberts W.R."/>
            <person name="Alverson A.J."/>
        </authorList>
    </citation>
    <scope>NUCLEOTIDE SEQUENCE [LARGE SCALE GENOMIC DNA]</scope>
    <source>
        <strain evidence="3 4">AJA010-31</strain>
    </source>
</reference>
<feature type="domain" description="Trigger factor ribosome-binding bacterial" evidence="2">
    <location>
        <begin position="84"/>
        <end position="179"/>
    </location>
</feature>
<evidence type="ECO:0000256" key="1">
    <source>
        <dbReference type="SAM" id="SignalP"/>
    </source>
</evidence>
<name>A0ABD3MP38_9STRA</name>
<feature type="signal peptide" evidence="1">
    <location>
        <begin position="1"/>
        <end position="17"/>
    </location>
</feature>
<dbReference type="Proteomes" id="UP001530400">
    <property type="component" value="Unassembled WGS sequence"/>
</dbReference>
<dbReference type="SUPFAM" id="SSF102735">
    <property type="entry name" value="Trigger factor ribosome-binding domain"/>
    <property type="match status" value="1"/>
</dbReference>
<evidence type="ECO:0000313" key="3">
    <source>
        <dbReference type="EMBL" id="KAL3765654.1"/>
    </source>
</evidence>